<feature type="compositionally biased region" description="Polar residues" evidence="1">
    <location>
        <begin position="150"/>
        <end position="159"/>
    </location>
</feature>
<dbReference type="AlphaFoldDB" id="D0RM59"/>
<protein>
    <submittedName>
        <fullName evidence="2">Uncharacterized protein</fullName>
    </submittedName>
</protein>
<dbReference type="KEGG" id="pif:PITG_22339"/>
<name>D0RM59_PHYIT</name>
<feature type="region of interest" description="Disordered" evidence="1">
    <location>
        <begin position="93"/>
        <end position="160"/>
    </location>
</feature>
<dbReference type="GeneID" id="9468369"/>
<dbReference type="Proteomes" id="UP000006643">
    <property type="component" value="Unassembled WGS sequence"/>
</dbReference>
<evidence type="ECO:0000313" key="3">
    <source>
        <dbReference type="Proteomes" id="UP000006643"/>
    </source>
</evidence>
<feature type="compositionally biased region" description="Basic and acidic residues" evidence="1">
    <location>
        <begin position="36"/>
        <end position="65"/>
    </location>
</feature>
<sequence length="279" mass="29920">GENKRQAVEQAAEQAEAKPVKIKRRASANQQRSTSKNKDVKELGRVIANDEKDCTRSREAEKSGEDAAGTQSKDTMGMAATMQRLTRAVAELQASTKEVSGADKEGRHGHAHGKYRRRVQKVRRVPSEDGEPDEQSNDEDQHGAELMASTAVSGGTAPNNHVDMTAMASAIQTLTTVVAKLQPALSRTQRFQAGRRVLRRSGSRAGEARHNGDSGDSANQVKVRAPPVMGQPSLMSNEGVRKADGDTEGMGDMYEENDGGVKSNGNDMKTVKDNPVAGA</sequence>
<keyword evidence="3" id="KW-1185">Reference proteome</keyword>
<feature type="compositionally biased region" description="Basic residues" evidence="1">
    <location>
        <begin position="109"/>
        <end position="124"/>
    </location>
</feature>
<gene>
    <name evidence="2" type="ORF">PITG_22339</name>
</gene>
<dbReference type="VEuPathDB" id="FungiDB:PITG_22339"/>
<dbReference type="RefSeq" id="XP_002909871.1">
    <property type="nucleotide sequence ID" value="XM_002909825.1"/>
</dbReference>
<feature type="compositionally biased region" description="Acidic residues" evidence="1">
    <location>
        <begin position="246"/>
        <end position="258"/>
    </location>
</feature>
<feature type="compositionally biased region" description="Acidic residues" evidence="1">
    <location>
        <begin position="128"/>
        <end position="138"/>
    </location>
</feature>
<proteinExistence type="predicted"/>
<accession>D0RM59</accession>
<organism evidence="2 3">
    <name type="scientific">Phytophthora infestans (strain T30-4)</name>
    <name type="common">Potato late blight agent</name>
    <dbReference type="NCBI Taxonomy" id="403677"/>
    <lineage>
        <taxon>Eukaryota</taxon>
        <taxon>Sar</taxon>
        <taxon>Stramenopiles</taxon>
        <taxon>Oomycota</taxon>
        <taxon>Peronosporomycetes</taxon>
        <taxon>Peronosporales</taxon>
        <taxon>Peronosporaceae</taxon>
        <taxon>Phytophthora</taxon>
    </lineage>
</organism>
<evidence type="ECO:0000256" key="1">
    <source>
        <dbReference type="SAM" id="MobiDB-lite"/>
    </source>
</evidence>
<feature type="non-terminal residue" evidence="2">
    <location>
        <position position="279"/>
    </location>
</feature>
<feature type="region of interest" description="Disordered" evidence="1">
    <location>
        <begin position="190"/>
        <end position="279"/>
    </location>
</feature>
<feature type="region of interest" description="Disordered" evidence="1">
    <location>
        <begin position="1"/>
        <end position="79"/>
    </location>
</feature>
<dbReference type="EMBL" id="GG689921">
    <property type="protein sequence ID" value="EEY59491.1"/>
    <property type="molecule type" value="Genomic_DNA"/>
</dbReference>
<dbReference type="eggNOG" id="ENOG502RGBI">
    <property type="taxonomic scope" value="Eukaryota"/>
</dbReference>
<dbReference type="HOGENOM" id="CLU_069944_0_0_1"/>
<evidence type="ECO:0000313" key="2">
    <source>
        <dbReference type="EMBL" id="EEY59491.1"/>
    </source>
</evidence>
<reference evidence="3" key="1">
    <citation type="journal article" date="2009" name="Nature">
        <title>Genome sequence and analysis of the Irish potato famine pathogen Phytophthora infestans.</title>
        <authorList>
            <consortium name="The Broad Institute Genome Sequencing Platform"/>
            <person name="Haas B.J."/>
            <person name="Kamoun S."/>
            <person name="Zody M.C."/>
            <person name="Jiang R.H."/>
            <person name="Handsaker R.E."/>
            <person name="Cano L.M."/>
            <person name="Grabherr M."/>
            <person name="Kodira C.D."/>
            <person name="Raffaele S."/>
            <person name="Torto-Alalibo T."/>
            <person name="Bozkurt T.O."/>
            <person name="Ah-Fong A.M."/>
            <person name="Alvarado L."/>
            <person name="Anderson V.L."/>
            <person name="Armstrong M.R."/>
            <person name="Avrova A."/>
            <person name="Baxter L."/>
            <person name="Beynon J."/>
            <person name="Boevink P.C."/>
            <person name="Bollmann S.R."/>
            <person name="Bos J.I."/>
            <person name="Bulone V."/>
            <person name="Cai G."/>
            <person name="Cakir C."/>
            <person name="Carrington J.C."/>
            <person name="Chawner M."/>
            <person name="Conti L."/>
            <person name="Costanzo S."/>
            <person name="Ewan R."/>
            <person name="Fahlgren N."/>
            <person name="Fischbach M.A."/>
            <person name="Fugelstad J."/>
            <person name="Gilroy E.M."/>
            <person name="Gnerre S."/>
            <person name="Green P.J."/>
            <person name="Grenville-Briggs L.J."/>
            <person name="Griffith J."/>
            <person name="Grunwald N.J."/>
            <person name="Horn K."/>
            <person name="Horner N.R."/>
            <person name="Hu C.H."/>
            <person name="Huitema E."/>
            <person name="Jeong D.H."/>
            <person name="Jones A.M."/>
            <person name="Jones J.D."/>
            <person name="Jones R.W."/>
            <person name="Karlsson E.K."/>
            <person name="Kunjeti S.G."/>
            <person name="Lamour K."/>
            <person name="Liu Z."/>
            <person name="Ma L."/>
            <person name="Maclean D."/>
            <person name="Chibucos M.C."/>
            <person name="McDonald H."/>
            <person name="McWalters J."/>
            <person name="Meijer H.J."/>
            <person name="Morgan W."/>
            <person name="Morris P.F."/>
            <person name="Munro C.A."/>
            <person name="O'Neill K."/>
            <person name="Ospina-Giraldo M."/>
            <person name="Pinzon A."/>
            <person name="Pritchard L."/>
            <person name="Ramsahoye B."/>
            <person name="Ren Q."/>
            <person name="Restrepo S."/>
            <person name="Roy S."/>
            <person name="Sadanandom A."/>
            <person name="Savidor A."/>
            <person name="Schornack S."/>
            <person name="Schwartz D.C."/>
            <person name="Schumann U.D."/>
            <person name="Schwessinger B."/>
            <person name="Seyer L."/>
            <person name="Sharpe T."/>
            <person name="Silvar C."/>
            <person name="Song J."/>
            <person name="Studholme D.J."/>
            <person name="Sykes S."/>
            <person name="Thines M."/>
            <person name="van de Vondervoort P.J."/>
            <person name="Phuntumart V."/>
            <person name="Wawra S."/>
            <person name="Weide R."/>
            <person name="Win J."/>
            <person name="Young C."/>
            <person name="Zhou S."/>
            <person name="Fry W."/>
            <person name="Meyers B.C."/>
            <person name="van West P."/>
            <person name="Ristaino J."/>
            <person name="Govers F."/>
            <person name="Birch P.R."/>
            <person name="Whisson S.C."/>
            <person name="Judelson H.S."/>
            <person name="Nusbaum C."/>
        </authorList>
    </citation>
    <scope>NUCLEOTIDE SEQUENCE [LARGE SCALE GENOMIC DNA]</scope>
    <source>
        <strain evidence="3">T30-4</strain>
    </source>
</reference>
<dbReference type="InParanoid" id="D0RM59"/>